<feature type="compositionally biased region" description="Low complexity" evidence="1">
    <location>
        <begin position="1"/>
        <end position="49"/>
    </location>
</feature>
<sequence length="119" mass="12928">MGTSSCSDSSSCCSGSSRNLSHSSSEGLSDSDKSVLSSDGSSTLSQEFTSSDDEEWSESTESSLEDAGDDEKEFKVNVAEIEQDFNPEAEVSPFDPVDASNILPHNRKRRLIPREQQNK</sequence>
<keyword evidence="3" id="KW-1185">Reference proteome</keyword>
<dbReference type="GeneID" id="25257999"/>
<organism evidence="2 3">
    <name type="scientific">Mitosporidium daphniae</name>
    <dbReference type="NCBI Taxonomy" id="1485682"/>
    <lineage>
        <taxon>Eukaryota</taxon>
        <taxon>Fungi</taxon>
        <taxon>Fungi incertae sedis</taxon>
        <taxon>Microsporidia</taxon>
        <taxon>Mitosporidium</taxon>
    </lineage>
</organism>
<evidence type="ECO:0000313" key="3">
    <source>
        <dbReference type="Proteomes" id="UP000029725"/>
    </source>
</evidence>
<feature type="region of interest" description="Disordered" evidence="1">
    <location>
        <begin position="1"/>
        <end position="119"/>
    </location>
</feature>
<dbReference type="HOGENOM" id="CLU_2062049_0_0_1"/>
<comment type="caution">
    <text evidence="2">The sequence shown here is derived from an EMBL/GenBank/DDBJ whole genome shotgun (WGS) entry which is preliminary data.</text>
</comment>
<gene>
    <name evidence="2" type="ORF">DI09_10p420</name>
</gene>
<dbReference type="EMBL" id="JMKJ01000011">
    <property type="protein sequence ID" value="KGG53145.1"/>
    <property type="molecule type" value="Genomic_DNA"/>
</dbReference>
<evidence type="ECO:0000256" key="1">
    <source>
        <dbReference type="SAM" id="MobiDB-lite"/>
    </source>
</evidence>
<proteinExistence type="predicted"/>
<dbReference type="Proteomes" id="UP000029725">
    <property type="component" value="Unassembled WGS sequence"/>
</dbReference>
<feature type="compositionally biased region" description="Acidic residues" evidence="1">
    <location>
        <begin position="50"/>
        <end position="71"/>
    </location>
</feature>
<protein>
    <submittedName>
        <fullName evidence="2">Uncharacterized protein</fullName>
    </submittedName>
</protein>
<evidence type="ECO:0000313" key="2">
    <source>
        <dbReference type="EMBL" id="KGG53145.1"/>
    </source>
</evidence>
<dbReference type="VEuPathDB" id="MicrosporidiaDB:DI09_10p420"/>
<accession>A0A098VW47</accession>
<name>A0A098VW47_9MICR</name>
<reference evidence="2 3" key="1">
    <citation type="submission" date="2014-04" db="EMBL/GenBank/DDBJ databases">
        <title>A new species of microsporidia sheds light on the evolution of extreme parasitism.</title>
        <authorList>
            <person name="Haag K.L."/>
            <person name="James T.Y."/>
            <person name="Larsson R."/>
            <person name="Schaer T.M."/>
            <person name="Refardt D."/>
            <person name="Pombert J.-F."/>
            <person name="Ebert D."/>
        </authorList>
    </citation>
    <scope>NUCLEOTIDE SEQUENCE [LARGE SCALE GENOMIC DNA]</scope>
    <source>
        <strain evidence="2 3">UGP3</strain>
        <tissue evidence="2">Spores</tissue>
    </source>
</reference>
<dbReference type="AlphaFoldDB" id="A0A098VW47"/>
<dbReference type="RefSeq" id="XP_013239572.1">
    <property type="nucleotide sequence ID" value="XM_013384118.1"/>
</dbReference>